<sequence length="244" mass="26280">MSQSPDSPDAARSDYAAASRAALVEALLAAGPGSPTLCPDWRTEHLAAHIVLRERSPLALGLVVPAASRRLEQKTMALGDAHASAADYARLVDQVEQGPLGPAPGRRNTRTGDRVRRAAAVLRRTAVASTVADQVQLLEFYVHAEDVRRAQGDWAPRILADDYADTLYRHLVSRARLLYRGEGTGVVLERRARAASRTDNTPVTVLPPKDDGRTLRVTGPAGELVMHAFGRRTAALVLEDMLGA</sequence>
<accession>A0A7W7GN22</accession>
<dbReference type="AlphaFoldDB" id="A0A7W7GN22"/>
<dbReference type="InterPro" id="IPR017519">
    <property type="entry name" value="CHP03085"/>
</dbReference>
<reference evidence="1 2" key="1">
    <citation type="submission" date="2020-08" db="EMBL/GenBank/DDBJ databases">
        <title>Sequencing the genomes of 1000 actinobacteria strains.</title>
        <authorList>
            <person name="Klenk H.-P."/>
        </authorList>
    </citation>
    <scope>NUCLEOTIDE SEQUENCE [LARGE SCALE GENOMIC DNA]</scope>
    <source>
        <strain evidence="1 2">DSM 23974</strain>
    </source>
</reference>
<keyword evidence="2" id="KW-1185">Reference proteome</keyword>
<proteinExistence type="predicted"/>
<evidence type="ECO:0000313" key="1">
    <source>
        <dbReference type="EMBL" id="MBB4735163.1"/>
    </source>
</evidence>
<name>A0A7W7GN22_9MICC</name>
<comment type="caution">
    <text evidence="1">The sequence shown here is derived from an EMBL/GenBank/DDBJ whole genome shotgun (WGS) entry which is preliminary data.</text>
</comment>
<organism evidence="1 2">
    <name type="scientific">Micrococcus cohnii</name>
    <dbReference type="NCBI Taxonomy" id="993416"/>
    <lineage>
        <taxon>Bacteria</taxon>
        <taxon>Bacillati</taxon>
        <taxon>Actinomycetota</taxon>
        <taxon>Actinomycetes</taxon>
        <taxon>Micrococcales</taxon>
        <taxon>Micrococcaceae</taxon>
        <taxon>Micrococcus</taxon>
    </lineage>
</organism>
<dbReference type="Proteomes" id="UP000540191">
    <property type="component" value="Unassembled WGS sequence"/>
</dbReference>
<dbReference type="NCBIfam" id="TIGR03083">
    <property type="entry name" value="maleylpyruvate isomerase family mycothiol-dependent enzyme"/>
    <property type="match status" value="1"/>
</dbReference>
<evidence type="ECO:0000313" key="2">
    <source>
        <dbReference type="Proteomes" id="UP000540191"/>
    </source>
</evidence>
<dbReference type="RefSeq" id="WP_184241105.1">
    <property type="nucleotide sequence ID" value="NZ_JACHNA010000001.1"/>
</dbReference>
<dbReference type="InterPro" id="IPR017517">
    <property type="entry name" value="Maleyloyr_isom"/>
</dbReference>
<dbReference type="NCBIfam" id="TIGR03085">
    <property type="entry name" value="TIGR03085 family metal-binding protein"/>
    <property type="match status" value="1"/>
</dbReference>
<protein>
    <submittedName>
        <fullName evidence="1">Uncharacterized protein (TIGR03085 family)</fullName>
    </submittedName>
</protein>
<gene>
    <name evidence="1" type="ORF">HDA30_000671</name>
</gene>
<dbReference type="EMBL" id="JACHNA010000001">
    <property type="protein sequence ID" value="MBB4735163.1"/>
    <property type="molecule type" value="Genomic_DNA"/>
</dbReference>